<dbReference type="EMBL" id="JABDHM010000008">
    <property type="protein sequence ID" value="KAF5225192.1"/>
    <property type="molecule type" value="Genomic_DNA"/>
</dbReference>
<evidence type="ECO:0000313" key="3">
    <source>
        <dbReference type="Proteomes" id="UP000583944"/>
    </source>
</evidence>
<proteinExistence type="predicted"/>
<feature type="compositionally biased region" description="Basic and acidic residues" evidence="1">
    <location>
        <begin position="42"/>
        <end position="56"/>
    </location>
</feature>
<dbReference type="AlphaFoldDB" id="A0A7J6YF22"/>
<feature type="region of interest" description="Disordered" evidence="1">
    <location>
        <begin position="263"/>
        <end position="283"/>
    </location>
</feature>
<reference evidence="2 3" key="1">
    <citation type="journal article" date="2019" name="Genome Biol. Evol.">
        <title>Nanopore Sequencing Significantly Improves Genome Assembly of the Protozoan Parasite Trypanosoma cruzi.</title>
        <authorList>
            <person name="Diaz-Viraque F."/>
            <person name="Pita S."/>
            <person name="Greif G."/>
            <person name="de Souza R.C.M."/>
            <person name="Iraola G."/>
            <person name="Robello C."/>
        </authorList>
    </citation>
    <scope>NUCLEOTIDE SEQUENCE [LARGE SCALE GENOMIC DNA]</scope>
    <source>
        <strain evidence="2 3">Berenice</strain>
    </source>
</reference>
<gene>
    <name evidence="2" type="ORF">ECC02_001737</name>
</gene>
<accession>A0A7J6YF22</accession>
<feature type="region of interest" description="Disordered" evidence="1">
    <location>
        <begin position="128"/>
        <end position="175"/>
    </location>
</feature>
<evidence type="ECO:0000313" key="2">
    <source>
        <dbReference type="EMBL" id="KAF5225192.1"/>
    </source>
</evidence>
<evidence type="ECO:0000256" key="1">
    <source>
        <dbReference type="SAM" id="MobiDB-lite"/>
    </source>
</evidence>
<dbReference type="Proteomes" id="UP000583944">
    <property type="component" value="Unassembled WGS sequence"/>
</dbReference>
<comment type="caution">
    <text evidence="2">The sequence shown here is derived from an EMBL/GenBank/DDBJ whole genome shotgun (WGS) entry which is preliminary data.</text>
</comment>
<dbReference type="VEuPathDB" id="TriTrypDB:ECC02_001737"/>
<feature type="compositionally biased region" description="Polar residues" evidence="1">
    <location>
        <begin position="59"/>
        <end position="70"/>
    </location>
</feature>
<name>A0A7J6YF22_TRYCR</name>
<feature type="region of interest" description="Disordered" evidence="1">
    <location>
        <begin position="36"/>
        <end position="70"/>
    </location>
</feature>
<organism evidence="2 3">
    <name type="scientific">Trypanosoma cruzi</name>
    <dbReference type="NCBI Taxonomy" id="5693"/>
    <lineage>
        <taxon>Eukaryota</taxon>
        <taxon>Discoba</taxon>
        <taxon>Euglenozoa</taxon>
        <taxon>Kinetoplastea</taxon>
        <taxon>Metakinetoplastina</taxon>
        <taxon>Trypanosomatida</taxon>
        <taxon>Trypanosomatidae</taxon>
        <taxon>Trypanosoma</taxon>
        <taxon>Schizotrypanum</taxon>
    </lineage>
</organism>
<sequence length="590" mass="64376">MASTSEKVGNDVGKKSGVLCAQSRNSQIGVDMIGTAMNENKYPSEQKEDMPCENRRRTLSPQASQIFGPQGTQMSFSMKSVSSSFGRFSKTLAMKDAVMQYRRKLHEALGSLREDSDAPPALRRLALADEDDDIYDSSLHQSEDKEEEEERSTQNEQKISGLGAPTTAPPSPIDENIVRSANKPDEMARVCYIICHENVEPSSGFQNDGEYGRSGDSFGKQNMEALSLSSESTLFPKVSRGFPSSASSRRLLGQGVARMAMRGSAFSKRDSKDSPEQKILPSRSVAEKFLLDTPCQEKSDGSILKGTSSPGGGGGMVGAFASLGPSGAAEMHARSTSTLFVKPVGALKPVFFAASYPRAGKPERTQKNTAKDDVALKKTHLNETSCNVRSDKTFPPEAHNVKLVSLNSRKTHQHEKTCESDSCFSLSTPRQQSTGSLVHFSVNTPQVPLQNILRSPRAQEQKRHRYHHSRVFSFSRVSSERSPRSPAAGTRIRPLCCESLEWIHHQLRQQGHVGHMPVFLSGSVTAEAGESGAALLPARHSSQLEENSVSSLILTCATSNVDTLRTFYDAPLDNFMESSTFTANGMTSPW</sequence>
<dbReference type="VEuPathDB" id="TriTrypDB:BCY84_15140"/>
<feature type="compositionally biased region" description="Basic and acidic residues" evidence="1">
    <location>
        <begin position="267"/>
        <end position="276"/>
    </location>
</feature>
<protein>
    <submittedName>
        <fullName evidence="2">Uncharacterized protein</fullName>
    </submittedName>
</protein>